<dbReference type="PANTHER" id="PTHR32303:SF10">
    <property type="entry name" value="OUTER MEMBRANE PROTEIN ASSEMBLY FACTOR BAMB"/>
    <property type="match status" value="1"/>
</dbReference>
<dbReference type="InterPro" id="IPR036909">
    <property type="entry name" value="Cyt_c-like_dom_sf"/>
</dbReference>
<dbReference type="SUPFAM" id="SSF46626">
    <property type="entry name" value="Cytochrome c"/>
    <property type="match status" value="1"/>
</dbReference>
<dbReference type="Pfam" id="PF01011">
    <property type="entry name" value="PQQ"/>
    <property type="match status" value="1"/>
</dbReference>
<dbReference type="PROSITE" id="PS51007">
    <property type="entry name" value="CYTC"/>
    <property type="match status" value="1"/>
</dbReference>
<dbReference type="RefSeq" id="WP_094454352.1">
    <property type="nucleotide sequence ID" value="NZ_NOXU01000023.1"/>
</dbReference>
<evidence type="ECO:0000256" key="6">
    <source>
        <dbReference type="ARBA" id="ARBA00023002"/>
    </source>
</evidence>
<evidence type="ECO:0000256" key="1">
    <source>
        <dbReference type="ARBA" id="ARBA00001931"/>
    </source>
</evidence>
<dbReference type="InterPro" id="IPR011047">
    <property type="entry name" value="Quinoprotein_ADH-like_sf"/>
</dbReference>
<dbReference type="InterPro" id="IPR009056">
    <property type="entry name" value="Cyt_c-like_dom"/>
</dbReference>
<keyword evidence="11" id="KW-1185">Reference proteome</keyword>
<dbReference type="AlphaFoldDB" id="A0A255Z3Y7"/>
<evidence type="ECO:0000256" key="5">
    <source>
        <dbReference type="ARBA" id="ARBA00022729"/>
    </source>
</evidence>
<dbReference type="EMBL" id="NOXU01000023">
    <property type="protein sequence ID" value="OYQ36152.1"/>
    <property type="molecule type" value="Genomic_DNA"/>
</dbReference>
<organism evidence="10 11">
    <name type="scientific">Niveispirillum lacus</name>
    <dbReference type="NCBI Taxonomy" id="1981099"/>
    <lineage>
        <taxon>Bacteria</taxon>
        <taxon>Pseudomonadati</taxon>
        <taxon>Pseudomonadota</taxon>
        <taxon>Alphaproteobacteria</taxon>
        <taxon>Rhodospirillales</taxon>
        <taxon>Azospirillaceae</taxon>
        <taxon>Niveispirillum</taxon>
    </lineage>
</organism>
<protein>
    <submittedName>
        <fullName evidence="10">Dehydrogenase</fullName>
    </submittedName>
</protein>
<comment type="caution">
    <text evidence="10">The sequence shown here is derived from an EMBL/GenBank/DDBJ whole genome shotgun (WGS) entry which is preliminary data.</text>
</comment>
<dbReference type="GO" id="GO:0020037">
    <property type="term" value="F:heme binding"/>
    <property type="evidence" value="ECO:0007669"/>
    <property type="project" value="InterPro"/>
</dbReference>
<keyword evidence="6" id="KW-0560">Oxidoreductase</keyword>
<accession>A0A255Z3Y7</accession>
<proteinExistence type="inferred from homology"/>
<evidence type="ECO:0000256" key="7">
    <source>
        <dbReference type="ARBA" id="ARBA00023004"/>
    </source>
</evidence>
<reference evidence="10 11" key="1">
    <citation type="submission" date="2017-07" db="EMBL/GenBank/DDBJ databases">
        <title>Niveispirillum cyanobacteriorum sp. nov., isolated from cyanobacterial aggregates in a eutrophic lake.</title>
        <authorList>
            <person name="Cai H."/>
        </authorList>
    </citation>
    <scope>NUCLEOTIDE SEQUENCE [LARGE SCALE GENOMIC DNA]</scope>
    <source>
        <strain evidence="11">TH1-14</strain>
    </source>
</reference>
<dbReference type="InterPro" id="IPR002372">
    <property type="entry name" value="PQQ_rpt_dom"/>
</dbReference>
<evidence type="ECO:0000259" key="9">
    <source>
        <dbReference type="PROSITE" id="PS51007"/>
    </source>
</evidence>
<dbReference type="Proteomes" id="UP000216998">
    <property type="component" value="Unassembled WGS sequence"/>
</dbReference>
<dbReference type="InterPro" id="IPR018391">
    <property type="entry name" value="PQQ_b-propeller_rpt"/>
</dbReference>
<keyword evidence="7 8" id="KW-0408">Iron</keyword>
<dbReference type="Pfam" id="PF13360">
    <property type="entry name" value="PQQ_2"/>
    <property type="match status" value="1"/>
</dbReference>
<dbReference type="SUPFAM" id="SSF50998">
    <property type="entry name" value="Quinoprotein alcohol dehydrogenase-like"/>
    <property type="match status" value="1"/>
</dbReference>
<comment type="cofactor">
    <cofactor evidence="1">
        <name>pyrroloquinoline quinone</name>
        <dbReference type="ChEBI" id="CHEBI:58442"/>
    </cofactor>
</comment>
<evidence type="ECO:0000256" key="3">
    <source>
        <dbReference type="ARBA" id="ARBA00022617"/>
    </source>
</evidence>
<dbReference type="SMART" id="SM00564">
    <property type="entry name" value="PQQ"/>
    <property type="match status" value="7"/>
</dbReference>
<dbReference type="Pfam" id="PF13442">
    <property type="entry name" value="Cytochrome_CBB3"/>
    <property type="match status" value="1"/>
</dbReference>
<dbReference type="Gene3D" id="1.10.760.10">
    <property type="entry name" value="Cytochrome c-like domain"/>
    <property type="match status" value="1"/>
</dbReference>
<evidence type="ECO:0000256" key="4">
    <source>
        <dbReference type="ARBA" id="ARBA00022723"/>
    </source>
</evidence>
<comment type="similarity">
    <text evidence="2">Belongs to the bacterial PQQ dehydrogenase family.</text>
</comment>
<keyword evidence="3 8" id="KW-0349">Heme</keyword>
<dbReference type="Gene3D" id="2.140.10.10">
    <property type="entry name" value="Quinoprotein alcohol dehydrogenase-like superfamily"/>
    <property type="match status" value="2"/>
</dbReference>
<name>A0A255Z3Y7_9PROT</name>
<dbReference type="GO" id="GO:0016491">
    <property type="term" value="F:oxidoreductase activity"/>
    <property type="evidence" value="ECO:0007669"/>
    <property type="project" value="UniProtKB-KW"/>
</dbReference>
<dbReference type="PANTHER" id="PTHR32303">
    <property type="entry name" value="QUINOPROTEIN ALCOHOL DEHYDROGENASE (CYTOCHROME C)"/>
    <property type="match status" value="1"/>
</dbReference>
<gene>
    <name evidence="10" type="ORF">CHU95_04980</name>
</gene>
<keyword evidence="5" id="KW-0732">Signal</keyword>
<dbReference type="GO" id="GO:0046872">
    <property type="term" value="F:metal ion binding"/>
    <property type="evidence" value="ECO:0007669"/>
    <property type="project" value="UniProtKB-KW"/>
</dbReference>
<dbReference type="GO" id="GO:0009055">
    <property type="term" value="F:electron transfer activity"/>
    <property type="evidence" value="ECO:0007669"/>
    <property type="project" value="InterPro"/>
</dbReference>
<evidence type="ECO:0000256" key="2">
    <source>
        <dbReference type="ARBA" id="ARBA00008156"/>
    </source>
</evidence>
<dbReference type="OrthoDB" id="9794322at2"/>
<sequence>MVGRVGIGLLGLVALLVGGTSLAAPPGGERVTSTDQFQSGRDAFADPEKLPGAPLYQENCAGCHQGGVYKAPHRTWLEMMTPAMLYSAMNEGIMQPQAAHLSPEQRQHIAEYLSRQKLEAFASEPKPRQCVGTAANFDLSRPAPPVGWGHDTSRFVPGDVAGLTAAEVPKLRLKWAFAFPNAMRARSQPSIGLGAVFVGSKDGTVYAFDLETGCVRWSYKARAEVRTGIVVETTQTAPKLYFGDVMARAYALDALTGKELWVTKVDDHSSATITGTPALFNDRLYVPVSSLEVTAAADPAYPCCTFRGAVAALDTASGTPIWKSHTIPDEPTQKGTTSVGTAILAASGAPVWNSPAVDAARGVLYVGSGENYSSPADSNSDAIMAFDLKTGQRRWVSQTVARDAWNVACMMGDHPNCPTERGPDLDYAASPILANLPGGGQVLLGGQKSGVVHGFDPDTGAIRWSTRVGRGGVQGGVHFGMAAEGSRLYVPIYDMANARDGSTPTEPPRPGLYAVDGASGALLWSHPAEDVCQGREFCDPGITAAITAMPGIVFAGHSDGWVRAYDGATGKIVWKYDTTQPVMAVNGVEAKGGSMSGSGPAIGDGHLVLNSGYGLYFKMPGNALLVFGVDGK</sequence>
<keyword evidence="4 8" id="KW-0479">Metal-binding</keyword>
<evidence type="ECO:0000313" key="10">
    <source>
        <dbReference type="EMBL" id="OYQ36152.1"/>
    </source>
</evidence>
<feature type="domain" description="Cytochrome c" evidence="9">
    <location>
        <begin position="35"/>
        <end position="117"/>
    </location>
</feature>
<evidence type="ECO:0000313" key="11">
    <source>
        <dbReference type="Proteomes" id="UP000216998"/>
    </source>
</evidence>
<evidence type="ECO:0000256" key="8">
    <source>
        <dbReference type="PROSITE-ProRule" id="PRU00433"/>
    </source>
</evidence>